<feature type="domain" description="HotDog ACOT-type" evidence="4">
    <location>
        <begin position="13"/>
        <end position="125"/>
    </location>
</feature>
<dbReference type="InterPro" id="IPR033120">
    <property type="entry name" value="HOTDOG_ACOT"/>
</dbReference>
<evidence type="ECO:0000259" key="4">
    <source>
        <dbReference type="PROSITE" id="PS51770"/>
    </source>
</evidence>
<dbReference type="PROSITE" id="PS51770">
    <property type="entry name" value="HOTDOG_ACOT"/>
    <property type="match status" value="1"/>
</dbReference>
<reference evidence="5 6" key="1">
    <citation type="submission" date="2019-03" db="EMBL/GenBank/DDBJ databases">
        <title>Genomic Encyclopedia of Type Strains, Phase IV (KMG-IV): sequencing the most valuable type-strain genomes for metagenomic binning, comparative biology and taxonomic classification.</title>
        <authorList>
            <person name="Goeker M."/>
        </authorList>
    </citation>
    <scope>NUCLEOTIDE SEQUENCE [LARGE SCALE GENOMIC DNA]</scope>
    <source>
        <strain evidence="5 6">DSM 2286</strain>
    </source>
</reference>
<dbReference type="RefSeq" id="WP_131301418.1">
    <property type="nucleotide sequence ID" value="NZ_JBHLST010000041.1"/>
</dbReference>
<dbReference type="Gene3D" id="3.10.129.10">
    <property type="entry name" value="Hotdog Thioesterase"/>
    <property type="match status" value="1"/>
</dbReference>
<evidence type="ECO:0000256" key="3">
    <source>
        <dbReference type="PROSITE-ProRule" id="PRU01106"/>
    </source>
</evidence>
<comment type="similarity">
    <text evidence="1">Belongs to the acyl coenzyme A hydrolase family.</text>
</comment>
<proteinExistence type="inferred from homology"/>
<organism evidence="5 6">
    <name type="scientific">Azotobacter chroococcum</name>
    <dbReference type="NCBI Taxonomy" id="353"/>
    <lineage>
        <taxon>Bacteria</taxon>
        <taxon>Pseudomonadati</taxon>
        <taxon>Pseudomonadota</taxon>
        <taxon>Gammaproteobacteria</taxon>
        <taxon>Pseudomonadales</taxon>
        <taxon>Pseudomonadaceae</taxon>
        <taxon>Azotobacter</taxon>
    </lineage>
</organism>
<accession>A0A4R1PRH8</accession>
<dbReference type="GO" id="GO:0009062">
    <property type="term" value="P:fatty acid catabolic process"/>
    <property type="evidence" value="ECO:0007669"/>
    <property type="project" value="TreeGrafter"/>
</dbReference>
<dbReference type="EMBL" id="SMMU01000005">
    <property type="protein sequence ID" value="TCL33176.1"/>
    <property type="molecule type" value="Genomic_DNA"/>
</dbReference>
<sequence>MTPREQEIQRRIASSETRITKVVFPFTTNHHNTLFGGTALGWMDEISFIPATRFRRLPPVTVSSDRVDFKHPIPGGSIVERVGRVVKVGNTSCKVEGEIFVEGMCCGSRKKAITGVFSFVAIDEDRRPRAILPDFPMEKDEAA</sequence>
<dbReference type="FunFam" id="3.10.129.10:FF:000047">
    <property type="entry name" value="Acyl-CoA thioester hydrolase"/>
    <property type="match status" value="1"/>
</dbReference>
<dbReference type="InterPro" id="IPR029069">
    <property type="entry name" value="HotDog_dom_sf"/>
</dbReference>
<dbReference type="PANTHER" id="PTHR11049:SF24">
    <property type="entry name" value="CYTOSOLIC ACYL COENZYME A THIOESTER HYDROLASE"/>
    <property type="match status" value="1"/>
</dbReference>
<evidence type="ECO:0000256" key="2">
    <source>
        <dbReference type="ARBA" id="ARBA00022801"/>
    </source>
</evidence>
<dbReference type="Pfam" id="PF03061">
    <property type="entry name" value="4HBT"/>
    <property type="match status" value="1"/>
</dbReference>
<dbReference type="SUPFAM" id="SSF54637">
    <property type="entry name" value="Thioesterase/thiol ester dehydrase-isomerase"/>
    <property type="match status" value="1"/>
</dbReference>
<evidence type="ECO:0000256" key="1">
    <source>
        <dbReference type="ARBA" id="ARBA00010458"/>
    </source>
</evidence>
<dbReference type="Proteomes" id="UP000295169">
    <property type="component" value="Unassembled WGS sequence"/>
</dbReference>
<dbReference type="PANTHER" id="PTHR11049">
    <property type="entry name" value="ACYL COENZYME A THIOESTER HYDROLASE"/>
    <property type="match status" value="1"/>
</dbReference>
<name>A0A4R1PRH8_9GAMM</name>
<protein>
    <submittedName>
        <fullName evidence="5">Acyl-CoA hydrolase</fullName>
    </submittedName>
</protein>
<dbReference type="CDD" id="cd03442">
    <property type="entry name" value="BFIT_BACH"/>
    <property type="match status" value="1"/>
</dbReference>
<dbReference type="AlphaFoldDB" id="A0A4R1PRH8"/>
<keyword evidence="2 3" id="KW-0378">Hydrolase</keyword>
<dbReference type="InterPro" id="IPR040170">
    <property type="entry name" value="Cytosol_ACT"/>
</dbReference>
<dbReference type="GO" id="GO:0052816">
    <property type="term" value="F:long-chain fatty acyl-CoA hydrolase activity"/>
    <property type="evidence" value="ECO:0007669"/>
    <property type="project" value="TreeGrafter"/>
</dbReference>
<dbReference type="GO" id="GO:0006637">
    <property type="term" value="P:acyl-CoA metabolic process"/>
    <property type="evidence" value="ECO:0007669"/>
    <property type="project" value="TreeGrafter"/>
</dbReference>
<evidence type="ECO:0000313" key="6">
    <source>
        <dbReference type="Proteomes" id="UP000295169"/>
    </source>
</evidence>
<dbReference type="InterPro" id="IPR006683">
    <property type="entry name" value="Thioestr_dom"/>
</dbReference>
<gene>
    <name evidence="5" type="ORF">EV691_105144</name>
</gene>
<dbReference type="GO" id="GO:0005829">
    <property type="term" value="C:cytosol"/>
    <property type="evidence" value="ECO:0007669"/>
    <property type="project" value="TreeGrafter"/>
</dbReference>
<comment type="caution">
    <text evidence="5">The sequence shown here is derived from an EMBL/GenBank/DDBJ whole genome shotgun (WGS) entry which is preliminary data.</text>
</comment>
<evidence type="ECO:0000313" key="5">
    <source>
        <dbReference type="EMBL" id="TCL33176.1"/>
    </source>
</evidence>